<evidence type="ECO:0000313" key="4">
    <source>
        <dbReference type="Proteomes" id="UP000194236"/>
    </source>
</evidence>
<dbReference type="OrthoDB" id="10020956at2759"/>
<comment type="caution">
    <text evidence="3">The sequence shown here is derived from an EMBL/GenBank/DDBJ whole genome shotgun (WGS) entry which is preliminary data.</text>
</comment>
<organism evidence="3 4">
    <name type="scientific">Euroglyphus maynei</name>
    <name type="common">Mayne's house dust mite</name>
    <dbReference type="NCBI Taxonomy" id="6958"/>
    <lineage>
        <taxon>Eukaryota</taxon>
        <taxon>Metazoa</taxon>
        <taxon>Ecdysozoa</taxon>
        <taxon>Arthropoda</taxon>
        <taxon>Chelicerata</taxon>
        <taxon>Arachnida</taxon>
        <taxon>Acari</taxon>
        <taxon>Acariformes</taxon>
        <taxon>Sarcoptiformes</taxon>
        <taxon>Astigmata</taxon>
        <taxon>Psoroptidia</taxon>
        <taxon>Analgoidea</taxon>
        <taxon>Pyroglyphidae</taxon>
        <taxon>Pyroglyphinae</taxon>
        <taxon>Euroglyphus</taxon>
    </lineage>
</organism>
<protein>
    <recommendedName>
        <fullName evidence="2">C2H2-type domain-containing protein</fullName>
    </recommendedName>
</protein>
<sequence>MPSTNSSFMAAMGAGGSSTALSNNNFPGIFTNINTNDNNNSSNNNNNSNDDNQLEPGQRDPTSYGKNGSDFLDGFASFMANTAMIDGQTMIKCKHCQQQFHNNHLLKMHKFYAHNIPFIRQDDDDGDEK</sequence>
<dbReference type="InterPro" id="IPR013087">
    <property type="entry name" value="Znf_C2H2_type"/>
</dbReference>
<feature type="region of interest" description="Disordered" evidence="1">
    <location>
        <begin position="25"/>
        <end position="68"/>
    </location>
</feature>
<feature type="compositionally biased region" description="Low complexity" evidence="1">
    <location>
        <begin position="32"/>
        <end position="51"/>
    </location>
</feature>
<gene>
    <name evidence="3" type="ORF">BLA29_004784</name>
</gene>
<evidence type="ECO:0000259" key="2">
    <source>
        <dbReference type="PROSITE" id="PS00028"/>
    </source>
</evidence>
<name>A0A1Y3BIA1_EURMA</name>
<dbReference type="PROSITE" id="PS00028">
    <property type="entry name" value="ZINC_FINGER_C2H2_1"/>
    <property type="match status" value="1"/>
</dbReference>
<accession>A0A1Y3BIA1</accession>
<dbReference type="AlphaFoldDB" id="A0A1Y3BIA1"/>
<evidence type="ECO:0000313" key="3">
    <source>
        <dbReference type="EMBL" id="OTF80680.1"/>
    </source>
</evidence>
<dbReference type="Proteomes" id="UP000194236">
    <property type="component" value="Unassembled WGS sequence"/>
</dbReference>
<keyword evidence="4" id="KW-1185">Reference proteome</keyword>
<feature type="domain" description="C2H2-type" evidence="2">
    <location>
        <begin position="93"/>
        <end position="114"/>
    </location>
</feature>
<dbReference type="EMBL" id="MUJZ01017065">
    <property type="protein sequence ID" value="OTF80680.1"/>
    <property type="molecule type" value="Genomic_DNA"/>
</dbReference>
<reference evidence="3 4" key="1">
    <citation type="submission" date="2017-03" db="EMBL/GenBank/DDBJ databases">
        <title>Genome Survey of Euroglyphus maynei.</title>
        <authorList>
            <person name="Arlian L.G."/>
            <person name="Morgan M.S."/>
            <person name="Rider S.D."/>
        </authorList>
    </citation>
    <scope>NUCLEOTIDE SEQUENCE [LARGE SCALE GENOMIC DNA]</scope>
    <source>
        <strain evidence="3">Arlian Lab</strain>
        <tissue evidence="3">Whole body</tissue>
    </source>
</reference>
<evidence type="ECO:0000256" key="1">
    <source>
        <dbReference type="SAM" id="MobiDB-lite"/>
    </source>
</evidence>
<proteinExistence type="predicted"/>